<dbReference type="InterPro" id="IPR039292">
    <property type="entry name" value="SICKLE"/>
</dbReference>
<reference evidence="2" key="1">
    <citation type="submission" date="2015-12" db="EMBL/GenBank/DDBJ databases">
        <title>Gene expression during late stages of embryo sac development: a critical building block for successful pollen-pistil interactions.</title>
        <authorList>
            <person name="Liu Y."/>
            <person name="Joly V."/>
            <person name="Sabar M."/>
            <person name="Matton D.P."/>
        </authorList>
    </citation>
    <scope>NUCLEOTIDE SEQUENCE</scope>
</reference>
<dbReference type="GO" id="GO:0000398">
    <property type="term" value="P:mRNA splicing, via spliceosome"/>
    <property type="evidence" value="ECO:0007669"/>
    <property type="project" value="InterPro"/>
</dbReference>
<proteinExistence type="predicted"/>
<feature type="region of interest" description="Disordered" evidence="1">
    <location>
        <begin position="130"/>
        <end position="197"/>
    </location>
</feature>
<organism evidence="2">
    <name type="scientific">Solanum chacoense</name>
    <name type="common">Chaco potato</name>
    <dbReference type="NCBI Taxonomy" id="4108"/>
    <lineage>
        <taxon>Eukaryota</taxon>
        <taxon>Viridiplantae</taxon>
        <taxon>Streptophyta</taxon>
        <taxon>Embryophyta</taxon>
        <taxon>Tracheophyta</taxon>
        <taxon>Spermatophyta</taxon>
        <taxon>Magnoliopsida</taxon>
        <taxon>eudicotyledons</taxon>
        <taxon>Gunneridae</taxon>
        <taxon>Pentapetalae</taxon>
        <taxon>asterids</taxon>
        <taxon>lamiids</taxon>
        <taxon>Solanales</taxon>
        <taxon>Solanaceae</taxon>
        <taxon>Solanoideae</taxon>
        <taxon>Solaneae</taxon>
        <taxon>Solanum</taxon>
    </lineage>
</organism>
<feature type="compositionally biased region" description="Polar residues" evidence="1">
    <location>
        <begin position="137"/>
        <end position="173"/>
    </location>
</feature>
<protein>
    <submittedName>
        <fullName evidence="2">Putative ovule protein</fullName>
    </submittedName>
</protein>
<dbReference type="AlphaFoldDB" id="A0A0V0IDQ1"/>
<feature type="compositionally biased region" description="Basic and acidic residues" evidence="1">
    <location>
        <begin position="1"/>
        <end position="19"/>
    </location>
</feature>
<feature type="region of interest" description="Disordered" evidence="1">
    <location>
        <begin position="81"/>
        <end position="113"/>
    </location>
</feature>
<accession>A0A0V0IDQ1</accession>
<evidence type="ECO:0000256" key="1">
    <source>
        <dbReference type="SAM" id="MobiDB-lite"/>
    </source>
</evidence>
<feature type="compositionally biased region" description="Polar residues" evidence="1">
    <location>
        <begin position="81"/>
        <end position="92"/>
    </location>
</feature>
<evidence type="ECO:0000313" key="2">
    <source>
        <dbReference type="EMBL" id="JAP30648.1"/>
    </source>
</evidence>
<name>A0A0V0IDQ1_SOLCH</name>
<feature type="region of interest" description="Disordered" evidence="1">
    <location>
        <begin position="1"/>
        <end position="60"/>
    </location>
</feature>
<dbReference type="EMBL" id="GEDG01007854">
    <property type="protein sequence ID" value="JAP30648.1"/>
    <property type="molecule type" value="Transcribed_RNA"/>
</dbReference>
<dbReference type="PANTHER" id="PTHR36054">
    <property type="entry name" value="PROTEIN SICKLE"/>
    <property type="match status" value="1"/>
</dbReference>
<dbReference type="PANTHER" id="PTHR36054:SF5">
    <property type="entry name" value="HYDROXYPROLINE-RICH GLYCOPROTEIN FAMILY PROTEIN"/>
    <property type="match status" value="1"/>
</dbReference>
<dbReference type="GO" id="GO:0035196">
    <property type="term" value="P:miRNA processing"/>
    <property type="evidence" value="ECO:0007669"/>
    <property type="project" value="InterPro"/>
</dbReference>
<sequence length="303" mass="33052">MEESEKRKERLKAIRKEAAEAGDNNEEQNSIGGPLDHGLTNPLIETPSAASGKDEPRPRFDYYTDPMAAFSANNKMNNLSPQVSQPCNTSPRPMNAGSPAYHAQGNYNSAQRTYRPRGVNAIPLGIRRKTNPFCTPPGNSTLDSSLGTPNNYSLPNSPQIGGNSSHGSPQVSGAGSHYGQGSPYQGSGFRSKAYQGSRGGKGRFKLYYHKSMVENPWKALKPVIWKPCGDTQDCLKSWLPNSISAKRAKLGETPTKSTPQKSLAEYLAAAFNEAAGEDTVNNESNTKLLMLERFSYFYVLILL</sequence>